<evidence type="ECO:0000256" key="1">
    <source>
        <dbReference type="SAM" id="MobiDB-lite"/>
    </source>
</evidence>
<organism evidence="2 3">
    <name type="scientific">Phanerochaete carnosa (strain HHB-10118-sp)</name>
    <name type="common">White-rot fungus</name>
    <name type="synonym">Peniophora carnosa</name>
    <dbReference type="NCBI Taxonomy" id="650164"/>
    <lineage>
        <taxon>Eukaryota</taxon>
        <taxon>Fungi</taxon>
        <taxon>Dikarya</taxon>
        <taxon>Basidiomycota</taxon>
        <taxon>Agaricomycotina</taxon>
        <taxon>Agaricomycetes</taxon>
        <taxon>Polyporales</taxon>
        <taxon>Phanerochaetaceae</taxon>
        <taxon>Phanerochaete</taxon>
    </lineage>
</organism>
<accession>K5WRB2</accession>
<keyword evidence="3" id="KW-1185">Reference proteome</keyword>
<dbReference type="GeneID" id="18918034"/>
<evidence type="ECO:0000313" key="3">
    <source>
        <dbReference type="Proteomes" id="UP000008370"/>
    </source>
</evidence>
<proteinExistence type="predicted"/>
<dbReference type="AlphaFoldDB" id="K5WRB2"/>
<dbReference type="InParanoid" id="K5WRB2"/>
<gene>
    <name evidence="2" type="ORF">PHACADRAFT_261598</name>
</gene>
<dbReference type="RefSeq" id="XP_007399235.1">
    <property type="nucleotide sequence ID" value="XM_007399173.1"/>
</dbReference>
<evidence type="ECO:0000313" key="2">
    <source>
        <dbReference type="EMBL" id="EKM52907.1"/>
    </source>
</evidence>
<dbReference type="EMBL" id="JH930475">
    <property type="protein sequence ID" value="EKM52907.1"/>
    <property type="molecule type" value="Genomic_DNA"/>
</dbReference>
<dbReference type="HOGENOM" id="CLU_598654_0_0_1"/>
<name>K5WRB2_PHACS</name>
<dbReference type="OrthoDB" id="5395091at2759"/>
<feature type="compositionally biased region" description="Low complexity" evidence="1">
    <location>
        <begin position="374"/>
        <end position="402"/>
    </location>
</feature>
<feature type="region of interest" description="Disordered" evidence="1">
    <location>
        <begin position="374"/>
        <end position="410"/>
    </location>
</feature>
<dbReference type="KEGG" id="pco:PHACADRAFT_261598"/>
<reference evidence="2 3" key="1">
    <citation type="journal article" date="2012" name="BMC Genomics">
        <title>Comparative genomics of the white-rot fungi, Phanerochaete carnosa and P. chrysosporium, to elucidate the genetic basis of the distinct wood types they colonize.</title>
        <authorList>
            <person name="Suzuki H."/>
            <person name="MacDonald J."/>
            <person name="Syed K."/>
            <person name="Salamov A."/>
            <person name="Hori C."/>
            <person name="Aerts A."/>
            <person name="Henrissat B."/>
            <person name="Wiebenga A."/>
            <person name="vanKuyk P.A."/>
            <person name="Barry K."/>
            <person name="Lindquist E."/>
            <person name="LaButti K."/>
            <person name="Lapidus A."/>
            <person name="Lucas S."/>
            <person name="Coutinho P."/>
            <person name="Gong Y."/>
            <person name="Samejima M."/>
            <person name="Mahadevan R."/>
            <person name="Abou-Zaid M."/>
            <person name="de Vries R.P."/>
            <person name="Igarashi K."/>
            <person name="Yadav J.S."/>
            <person name="Grigoriev I.V."/>
            <person name="Master E.R."/>
        </authorList>
    </citation>
    <scope>NUCLEOTIDE SEQUENCE [LARGE SCALE GENOMIC DNA]</scope>
    <source>
        <strain evidence="2 3">HHB-10118-sp</strain>
    </source>
</reference>
<dbReference type="Proteomes" id="UP000008370">
    <property type="component" value="Unassembled WGS sequence"/>
</dbReference>
<sequence>MPGNLLSSHFRTMFEDTLTSSQQQQAIDSLQDYIHEIQYGTDDQRRDLGIIDDEDEDPEVIGRKLGICLEKCYWQLVMFFKSSKPSLISSAEPYLRYLLDSSSVKSDSTHVLEVTALLHLAAALAASAPTLQSQTTSLAPLGLLTPSTSSTSSFHHEYAPHSLPTANYASSSTRDDEALALFTRAFALYDAVTRSRGNSPSPTGTPAAEPSGSALGLYVSPRPTPFIAPASPMFAYGAPLSPCAALDSPRASRLSGICGRKGRLPAKTELWARASFVRLLQRLAFCEDEVQAEVHLHEAERQLYRMRSYVHENPYALPHDKYETFLAELARDFGIALPLSGTTAENSLDDQPSISRSVTPLRFSDAIKPVLRDSYPSLPPSSSSSSSSGSCSSASSSSSASPQTPYAPLSPMNAFAHALREREETKRPVLIVTAALRKLDVAGEVEHHEHAEAAVRQ</sequence>
<protein>
    <submittedName>
        <fullName evidence="2">Uncharacterized protein</fullName>
    </submittedName>
</protein>